<organism evidence="1 2">
    <name type="scientific">Chrysemys picta bellii</name>
    <name type="common">Western painted turtle</name>
    <name type="synonym">Emys bellii</name>
    <dbReference type="NCBI Taxonomy" id="8478"/>
    <lineage>
        <taxon>Eukaryota</taxon>
        <taxon>Metazoa</taxon>
        <taxon>Chordata</taxon>
        <taxon>Craniata</taxon>
        <taxon>Vertebrata</taxon>
        <taxon>Euteleostomi</taxon>
        <taxon>Archelosauria</taxon>
        <taxon>Testudinata</taxon>
        <taxon>Testudines</taxon>
        <taxon>Cryptodira</taxon>
        <taxon>Durocryptodira</taxon>
        <taxon>Testudinoidea</taxon>
        <taxon>Emydidae</taxon>
        <taxon>Chrysemys</taxon>
    </lineage>
</organism>
<dbReference type="SUPFAM" id="SSF56219">
    <property type="entry name" value="DNase I-like"/>
    <property type="match status" value="1"/>
</dbReference>
<protein>
    <recommendedName>
        <fullName evidence="3">Endonuclease/exonuclease/phosphatase domain-containing protein</fullName>
    </recommendedName>
</protein>
<keyword evidence="2" id="KW-1185">Reference proteome</keyword>
<accession>A0A8C3HTL1</accession>
<name>A0A8C3HTL1_CHRPI</name>
<sequence>MFQKSVSFNLYRSTFWRIFLQPGGNTEFFKDIADILSNKKGILVMLGGDWNTTLDRHLDKSNYMRPSSQSTVGQPSLLMKELDLKGIWRLRHPKEHDYTYFSTVHSSESRIDVFLKHGNKSRFVGITYRWFTASHYPPNLSLKEKSES</sequence>
<evidence type="ECO:0008006" key="3">
    <source>
        <dbReference type="Google" id="ProtNLM"/>
    </source>
</evidence>
<dbReference type="Ensembl" id="ENSCPBT00000027463.1">
    <property type="protein sequence ID" value="ENSCPBP00000023317.1"/>
    <property type="gene ID" value="ENSCPBG00000016643.1"/>
</dbReference>
<evidence type="ECO:0000313" key="2">
    <source>
        <dbReference type="Proteomes" id="UP000694380"/>
    </source>
</evidence>
<evidence type="ECO:0000313" key="1">
    <source>
        <dbReference type="Ensembl" id="ENSCPBP00000023317.1"/>
    </source>
</evidence>
<dbReference type="AlphaFoldDB" id="A0A8C3HTL1"/>
<dbReference type="GeneTree" id="ENSGT00960000188413"/>
<reference evidence="1" key="2">
    <citation type="submission" date="2025-09" db="UniProtKB">
        <authorList>
            <consortium name="Ensembl"/>
        </authorList>
    </citation>
    <scope>IDENTIFICATION</scope>
</reference>
<dbReference type="InterPro" id="IPR036691">
    <property type="entry name" value="Endo/exonu/phosph_ase_sf"/>
</dbReference>
<dbReference type="Gene3D" id="3.60.10.10">
    <property type="entry name" value="Endonuclease/exonuclease/phosphatase"/>
    <property type="match status" value="1"/>
</dbReference>
<reference evidence="1" key="1">
    <citation type="submission" date="2025-08" db="UniProtKB">
        <authorList>
            <consortium name="Ensembl"/>
        </authorList>
    </citation>
    <scope>IDENTIFICATION</scope>
</reference>
<dbReference type="Proteomes" id="UP000694380">
    <property type="component" value="Unplaced"/>
</dbReference>
<proteinExistence type="predicted"/>